<reference evidence="2 3" key="1">
    <citation type="submission" date="2019-07" db="EMBL/GenBank/DDBJ databases">
        <title>Caenimonas sedimenti sp. nov., isolated from activated sludge.</title>
        <authorList>
            <person name="Xu J."/>
        </authorList>
    </citation>
    <scope>NUCLEOTIDE SEQUENCE [LARGE SCALE GENOMIC DNA]</scope>
    <source>
        <strain evidence="2 3">HX-9-20</strain>
    </source>
</reference>
<dbReference type="Gene3D" id="3.30.70.100">
    <property type="match status" value="1"/>
</dbReference>
<gene>
    <name evidence="2" type="ORF">FN976_06380</name>
</gene>
<name>A0A562ZVP0_9BURK</name>
<dbReference type="PROSITE" id="PS51725">
    <property type="entry name" value="ABM"/>
    <property type="match status" value="1"/>
</dbReference>
<keyword evidence="2" id="KW-0560">Oxidoreductase</keyword>
<feature type="domain" description="ABM" evidence="1">
    <location>
        <begin position="9"/>
        <end position="97"/>
    </location>
</feature>
<dbReference type="Pfam" id="PF03992">
    <property type="entry name" value="ABM"/>
    <property type="match status" value="1"/>
</dbReference>
<dbReference type="AlphaFoldDB" id="A0A562ZVP0"/>
<dbReference type="OrthoDB" id="9812192at2"/>
<dbReference type="EMBL" id="VOBQ01000004">
    <property type="protein sequence ID" value="TWO72533.1"/>
    <property type="molecule type" value="Genomic_DNA"/>
</dbReference>
<dbReference type="InterPro" id="IPR011008">
    <property type="entry name" value="Dimeric_a/b-barrel"/>
</dbReference>
<proteinExistence type="predicted"/>
<evidence type="ECO:0000313" key="2">
    <source>
        <dbReference type="EMBL" id="TWO72533.1"/>
    </source>
</evidence>
<evidence type="ECO:0000313" key="3">
    <source>
        <dbReference type="Proteomes" id="UP000318199"/>
    </source>
</evidence>
<dbReference type="SUPFAM" id="SSF54909">
    <property type="entry name" value="Dimeric alpha+beta barrel"/>
    <property type="match status" value="1"/>
</dbReference>
<accession>A0A562ZVP0</accession>
<dbReference type="InterPro" id="IPR007138">
    <property type="entry name" value="ABM_dom"/>
</dbReference>
<comment type="caution">
    <text evidence="2">The sequence shown here is derived from an EMBL/GenBank/DDBJ whole genome shotgun (WGS) entry which is preliminary data.</text>
</comment>
<keyword evidence="3" id="KW-1185">Reference proteome</keyword>
<dbReference type="Proteomes" id="UP000318199">
    <property type="component" value="Unassembled WGS sequence"/>
</dbReference>
<keyword evidence="2" id="KW-0503">Monooxygenase</keyword>
<evidence type="ECO:0000259" key="1">
    <source>
        <dbReference type="PROSITE" id="PS51725"/>
    </source>
</evidence>
<dbReference type="PANTHER" id="PTHR33336:SF3">
    <property type="entry name" value="ABM DOMAIN-CONTAINING PROTEIN"/>
    <property type="match status" value="1"/>
</dbReference>
<dbReference type="InterPro" id="IPR050744">
    <property type="entry name" value="AI-2_Isomerase_LsrG"/>
</dbReference>
<protein>
    <submittedName>
        <fullName evidence="2">Antibiotic biosynthesis monooxygenase</fullName>
    </submittedName>
</protein>
<dbReference type="GO" id="GO:0004497">
    <property type="term" value="F:monooxygenase activity"/>
    <property type="evidence" value="ECO:0007669"/>
    <property type="project" value="UniProtKB-KW"/>
</dbReference>
<dbReference type="PANTHER" id="PTHR33336">
    <property type="entry name" value="QUINOL MONOOXYGENASE YGIN-RELATED"/>
    <property type="match status" value="1"/>
</dbReference>
<sequence length="103" mass="11586">MTAEKQDEVHIVCELRCAPANRERVRELALRFVAPARAEPGCLYYHLHQKLDAPDTFFIIDGWANQAAVDAHAGNEHVAEVMKELRPLLIFGPSLTFSTRVSD</sequence>
<organism evidence="2 3">
    <name type="scientific">Caenimonas sedimenti</name>
    <dbReference type="NCBI Taxonomy" id="2596921"/>
    <lineage>
        <taxon>Bacteria</taxon>
        <taxon>Pseudomonadati</taxon>
        <taxon>Pseudomonadota</taxon>
        <taxon>Betaproteobacteria</taxon>
        <taxon>Burkholderiales</taxon>
        <taxon>Comamonadaceae</taxon>
        <taxon>Caenimonas</taxon>
    </lineage>
</organism>